<dbReference type="RefSeq" id="WP_146191784.1">
    <property type="nucleotide sequence ID" value="NZ_QFRI01000001.1"/>
</dbReference>
<feature type="transmembrane region" description="Helical" evidence="1">
    <location>
        <begin position="136"/>
        <end position="152"/>
    </location>
</feature>
<gene>
    <name evidence="2" type="ORF">DIS18_02360</name>
</gene>
<keyword evidence="1" id="KW-0812">Transmembrane</keyword>
<feature type="transmembrane region" description="Helical" evidence="1">
    <location>
        <begin position="7"/>
        <end position="33"/>
    </location>
</feature>
<reference evidence="3" key="2">
    <citation type="submission" date="2018-05" db="EMBL/GenBank/DDBJ databases">
        <title>Algibacter marinivivus sp. nov., isolated from sample around a algae.</title>
        <authorList>
            <person name="Lu D."/>
        </authorList>
    </citation>
    <scope>NUCLEOTIDE SEQUENCE [LARGE SCALE GENOMIC DNA]</scope>
    <source>
        <strain evidence="3">ZY111</strain>
    </source>
</reference>
<accession>A0A2U2X6J0</accession>
<feature type="transmembrane region" description="Helical" evidence="1">
    <location>
        <begin position="70"/>
        <end position="91"/>
    </location>
</feature>
<organism evidence="2 3">
    <name type="scientific">Algibacter marinivivus</name>
    <dbReference type="NCBI Taxonomy" id="2100723"/>
    <lineage>
        <taxon>Bacteria</taxon>
        <taxon>Pseudomonadati</taxon>
        <taxon>Bacteroidota</taxon>
        <taxon>Flavobacteriia</taxon>
        <taxon>Flavobacteriales</taxon>
        <taxon>Flavobacteriaceae</taxon>
        <taxon>Algibacter</taxon>
    </lineage>
</organism>
<dbReference type="EMBL" id="QFRI01000001">
    <property type="protein sequence ID" value="PWH83417.1"/>
    <property type="molecule type" value="Genomic_DNA"/>
</dbReference>
<keyword evidence="1" id="KW-1133">Transmembrane helix</keyword>
<sequence length="153" mass="17489">MNKRKIILIHLSLFIALTIGLLLSSEVILNYFAAGIHNVNMWIDLMTFGTLGILFFTVVSCLIFLKKIKLIGVIIALINLFWIWFSLRLLYKYHFTKFYPTYYIPNWILMMNSIFSIIGIIIGVKVISKKISLKKALLSSAFLIIAGVITQLA</sequence>
<evidence type="ECO:0000313" key="3">
    <source>
        <dbReference type="Proteomes" id="UP000245375"/>
    </source>
</evidence>
<feature type="transmembrane region" description="Helical" evidence="1">
    <location>
        <begin position="103"/>
        <end position="124"/>
    </location>
</feature>
<protein>
    <submittedName>
        <fullName evidence="2">Uncharacterized protein</fullName>
    </submittedName>
</protein>
<dbReference type="Proteomes" id="UP000245375">
    <property type="component" value="Unassembled WGS sequence"/>
</dbReference>
<keyword evidence="1" id="KW-0472">Membrane</keyword>
<reference evidence="2 3" key="1">
    <citation type="submission" date="2018-05" db="EMBL/GenBank/DDBJ databases">
        <title>Algibacter marinivivus sp. nov., isolated from sample around a algae.</title>
        <authorList>
            <person name="Zhong X."/>
        </authorList>
    </citation>
    <scope>NUCLEOTIDE SEQUENCE [LARGE SCALE GENOMIC DNA]</scope>
    <source>
        <strain evidence="2 3">ZY111</strain>
    </source>
</reference>
<feature type="transmembrane region" description="Helical" evidence="1">
    <location>
        <begin position="45"/>
        <end position="65"/>
    </location>
</feature>
<dbReference type="OrthoDB" id="10007417at2"/>
<dbReference type="AlphaFoldDB" id="A0A2U2X6J0"/>
<evidence type="ECO:0000256" key="1">
    <source>
        <dbReference type="SAM" id="Phobius"/>
    </source>
</evidence>
<comment type="caution">
    <text evidence="2">The sequence shown here is derived from an EMBL/GenBank/DDBJ whole genome shotgun (WGS) entry which is preliminary data.</text>
</comment>
<proteinExistence type="predicted"/>
<keyword evidence="3" id="KW-1185">Reference proteome</keyword>
<evidence type="ECO:0000313" key="2">
    <source>
        <dbReference type="EMBL" id="PWH83417.1"/>
    </source>
</evidence>
<name>A0A2U2X6J0_9FLAO</name>
<reference evidence="3" key="3">
    <citation type="submission" date="2018-05" db="EMBL/GenBank/DDBJ databases">
        <authorList>
            <person name="Lu D."/>
        </authorList>
    </citation>
    <scope>NUCLEOTIDE SEQUENCE [LARGE SCALE GENOMIC DNA]</scope>
    <source>
        <strain evidence="3">ZY111</strain>
    </source>
</reference>